<sequence length="75" mass="8296">MARVSLQASQIMKILPSALSSGSRSPKICCNIWGIPTASSGLRNDWFDLAVTSTKKKHCSTMREFRELGPDPEAW</sequence>
<dbReference type="Proteomes" id="UP000050794">
    <property type="component" value="Unassembled WGS sequence"/>
</dbReference>
<reference evidence="1 2" key="2">
    <citation type="submission" date="2018-11" db="EMBL/GenBank/DDBJ databases">
        <authorList>
            <consortium name="Pathogen Informatics"/>
        </authorList>
    </citation>
    <scope>NUCLEOTIDE SEQUENCE [LARGE SCALE GENOMIC DNA]</scope>
</reference>
<evidence type="ECO:0000313" key="1">
    <source>
        <dbReference type="EMBL" id="VDM45961.1"/>
    </source>
</evidence>
<organism evidence="2 3">
    <name type="scientific">Toxocara canis</name>
    <name type="common">Canine roundworm</name>
    <dbReference type="NCBI Taxonomy" id="6265"/>
    <lineage>
        <taxon>Eukaryota</taxon>
        <taxon>Metazoa</taxon>
        <taxon>Ecdysozoa</taxon>
        <taxon>Nematoda</taxon>
        <taxon>Chromadorea</taxon>
        <taxon>Rhabditida</taxon>
        <taxon>Spirurina</taxon>
        <taxon>Ascaridomorpha</taxon>
        <taxon>Ascaridoidea</taxon>
        <taxon>Toxocaridae</taxon>
        <taxon>Toxocara</taxon>
    </lineage>
</organism>
<proteinExistence type="predicted"/>
<keyword evidence="2" id="KW-1185">Reference proteome</keyword>
<protein>
    <submittedName>
        <fullName evidence="1 3">Uncharacterized protein</fullName>
    </submittedName>
</protein>
<accession>A0A183V1M0</accession>
<dbReference type="EMBL" id="UYWY01022363">
    <property type="protein sequence ID" value="VDM45961.1"/>
    <property type="molecule type" value="Genomic_DNA"/>
</dbReference>
<evidence type="ECO:0000313" key="2">
    <source>
        <dbReference type="Proteomes" id="UP000050794"/>
    </source>
</evidence>
<name>A0A183V1M0_TOXCA</name>
<dbReference type="WBParaSite" id="TCNE_0001464001-mRNA-1">
    <property type="protein sequence ID" value="TCNE_0001464001-mRNA-1"/>
    <property type="gene ID" value="TCNE_0001464001"/>
</dbReference>
<reference evidence="3" key="1">
    <citation type="submission" date="2016-06" db="UniProtKB">
        <authorList>
            <consortium name="WormBaseParasite"/>
        </authorList>
    </citation>
    <scope>IDENTIFICATION</scope>
</reference>
<gene>
    <name evidence="1" type="ORF">TCNE_LOCUS14640</name>
</gene>
<evidence type="ECO:0000313" key="3">
    <source>
        <dbReference type="WBParaSite" id="TCNE_0001464001-mRNA-1"/>
    </source>
</evidence>
<dbReference type="AlphaFoldDB" id="A0A183V1M0"/>